<comment type="catalytic activity">
    <reaction evidence="12">
        <text>diphthine-[translation elongation factor 2] + NH4(+) + ATP = diphthamide-[translation elongation factor 2] + AMP + diphosphate + H(+)</text>
        <dbReference type="Rhea" id="RHEA:19753"/>
        <dbReference type="Rhea" id="RHEA-COMP:10172"/>
        <dbReference type="Rhea" id="RHEA-COMP:10174"/>
        <dbReference type="ChEBI" id="CHEBI:15378"/>
        <dbReference type="ChEBI" id="CHEBI:16692"/>
        <dbReference type="ChEBI" id="CHEBI:28938"/>
        <dbReference type="ChEBI" id="CHEBI:30616"/>
        <dbReference type="ChEBI" id="CHEBI:33019"/>
        <dbReference type="ChEBI" id="CHEBI:82696"/>
        <dbReference type="ChEBI" id="CHEBI:456215"/>
        <dbReference type="EC" id="6.3.1.14"/>
    </reaction>
</comment>
<reference evidence="15" key="1">
    <citation type="submission" date="2016-01" db="EMBL/GenBank/DDBJ databases">
        <title>Reference transcriptome for the parasite Schistocephalus solidus: insights into the molecular evolution of parasitism.</title>
        <authorList>
            <person name="Hebert F.O."/>
            <person name="Grambauer S."/>
            <person name="Barber I."/>
            <person name="Landry C.R."/>
            <person name="Aubin-Horth N."/>
        </authorList>
    </citation>
    <scope>NUCLEOTIDE SEQUENCE</scope>
</reference>
<dbReference type="EMBL" id="GEEE01016454">
    <property type="protein sequence ID" value="JAP46771.1"/>
    <property type="molecule type" value="Transcribed_RNA"/>
</dbReference>
<evidence type="ECO:0000256" key="6">
    <source>
        <dbReference type="ARBA" id="ARBA00022741"/>
    </source>
</evidence>
<dbReference type="CDD" id="cd01994">
    <property type="entry name" value="AANH_PF0828-like"/>
    <property type="match status" value="1"/>
</dbReference>
<evidence type="ECO:0000256" key="4">
    <source>
        <dbReference type="ARBA" id="ARBA00018426"/>
    </source>
</evidence>
<evidence type="ECO:0000256" key="11">
    <source>
        <dbReference type="ARBA" id="ARBA00032849"/>
    </source>
</evidence>
<dbReference type="Gene3D" id="3.40.50.620">
    <property type="entry name" value="HUPs"/>
    <property type="match status" value="1"/>
</dbReference>
<keyword evidence="7" id="KW-0067">ATP-binding</keyword>
<name>A0A0V0J3U4_SCHSO</name>
<dbReference type="SUPFAM" id="SSF55298">
    <property type="entry name" value="YjgF-like"/>
    <property type="match status" value="1"/>
</dbReference>
<dbReference type="Gene3D" id="3.90.1490.10">
    <property type="entry name" value="putative n-type atp pyrophosphatase, domain 2"/>
    <property type="match status" value="1"/>
</dbReference>
<evidence type="ECO:0000256" key="5">
    <source>
        <dbReference type="ARBA" id="ARBA00022598"/>
    </source>
</evidence>
<dbReference type="GO" id="GO:0017178">
    <property type="term" value="F:diphthine-ammonia ligase activity"/>
    <property type="evidence" value="ECO:0007669"/>
    <property type="project" value="UniProtKB-EC"/>
</dbReference>
<dbReference type="NCBIfam" id="TIGR00290">
    <property type="entry name" value="MJ0570_dom"/>
    <property type="match status" value="1"/>
</dbReference>
<dbReference type="UniPathway" id="UPA00559"/>
<dbReference type="GO" id="GO:0005524">
    <property type="term" value="F:ATP binding"/>
    <property type="evidence" value="ECO:0007669"/>
    <property type="project" value="UniProtKB-KW"/>
</dbReference>
<dbReference type="InterPro" id="IPR002761">
    <property type="entry name" value="Diphthami_syn_dom"/>
</dbReference>
<comment type="pathway">
    <text evidence="1">Protein modification; peptidyl-diphthamide biosynthesis.</text>
</comment>
<evidence type="ECO:0000256" key="3">
    <source>
        <dbReference type="ARBA" id="ARBA00012089"/>
    </source>
</evidence>
<accession>A0A0V0J3U4</accession>
<keyword evidence="5 14" id="KW-0436">Ligase</keyword>
<dbReference type="FunFam" id="3.90.1490.10:FF:000001">
    <property type="entry name" value="Diphthine--ammonia ligase"/>
    <property type="match status" value="1"/>
</dbReference>
<dbReference type="InterPro" id="IPR035959">
    <property type="entry name" value="RutC-like_sf"/>
</dbReference>
<evidence type="ECO:0000313" key="14">
    <source>
        <dbReference type="EMBL" id="JAP46771.1"/>
    </source>
</evidence>
<evidence type="ECO:0000256" key="7">
    <source>
        <dbReference type="ARBA" id="ARBA00022840"/>
    </source>
</evidence>
<proteinExistence type="inferred from homology"/>
<dbReference type="AlphaFoldDB" id="A0A0V0J3U4"/>
<evidence type="ECO:0000256" key="9">
    <source>
        <dbReference type="ARBA" id="ARBA00031202"/>
    </source>
</evidence>
<evidence type="ECO:0000256" key="1">
    <source>
        <dbReference type="ARBA" id="ARBA00005156"/>
    </source>
</evidence>
<dbReference type="InterPro" id="IPR014729">
    <property type="entry name" value="Rossmann-like_a/b/a_fold"/>
</dbReference>
<organism evidence="15">
    <name type="scientific">Schistocephalus solidus</name>
    <name type="common">Tapeworm</name>
    <dbReference type="NCBI Taxonomy" id="70667"/>
    <lineage>
        <taxon>Eukaryota</taxon>
        <taxon>Metazoa</taxon>
        <taxon>Spiralia</taxon>
        <taxon>Lophotrochozoa</taxon>
        <taxon>Platyhelminthes</taxon>
        <taxon>Cestoda</taxon>
        <taxon>Eucestoda</taxon>
        <taxon>Diphyllobothriidea</taxon>
        <taxon>Diphyllobothriidae</taxon>
        <taxon>Schistocephalus</taxon>
    </lineage>
</organism>
<keyword evidence="6" id="KW-0547">Nucleotide-binding</keyword>
<evidence type="ECO:0000256" key="2">
    <source>
        <dbReference type="ARBA" id="ARBA00008496"/>
    </source>
</evidence>
<dbReference type="Pfam" id="PF01902">
    <property type="entry name" value="Diphthami_syn_2"/>
    <property type="match status" value="1"/>
</dbReference>
<dbReference type="PANTHER" id="PTHR12196:SF2">
    <property type="entry name" value="DIPHTHINE--AMMONIA LIGASE"/>
    <property type="match status" value="1"/>
</dbReference>
<evidence type="ECO:0000256" key="8">
    <source>
        <dbReference type="ARBA" id="ARBA00029814"/>
    </source>
</evidence>
<dbReference type="SUPFAM" id="SSF52402">
    <property type="entry name" value="Adenine nucleotide alpha hydrolases-like"/>
    <property type="match status" value="1"/>
</dbReference>
<protein>
    <recommendedName>
        <fullName evidence="4">Diphthine--ammonia ligase</fullName>
        <ecNumber evidence="3">6.3.1.14</ecNumber>
    </recommendedName>
    <alternativeName>
        <fullName evidence="9">ATP-binding domain-containing protein 4</fullName>
    </alternativeName>
    <alternativeName>
        <fullName evidence="8">Diphthamide synthase</fullName>
    </alternativeName>
    <alternativeName>
        <fullName evidence="10">Diphthamide synthetase</fullName>
    </alternativeName>
    <alternativeName>
        <fullName evidence="11">Protein DPH6 homolog</fullName>
    </alternativeName>
</protein>
<dbReference type="EMBL" id="GEEE01002966">
    <property type="protein sequence ID" value="JAP60259.1"/>
    <property type="molecule type" value="Transcribed_RNA"/>
</dbReference>
<gene>
    <name evidence="14" type="primary">DPH6</name>
    <name evidence="15" type="ORF">TR104706</name>
</gene>
<evidence type="ECO:0000256" key="10">
    <source>
        <dbReference type="ARBA" id="ARBA00031552"/>
    </source>
</evidence>
<sequence>MKLAALVSGGKDSCFAICESIVHGHEIVALVNLKPCTIEASQVEIDSFMFQSVATEGVRYFAEAIEVPLFQANITGTAVCQSLSYHQSPSDEVEDLFNLLASVKKQIPDMEGVTSGAILSDYQRERVEQVCKRLHLSSFAFLWRRDQRELLMDIISSKLHAVIVKIAAYGLDIKTCLGSSLSDFAPRLLRLSEDPICPLNPCGEGGEFETFTFDCPLFRHRIVPTQQPTTIMHSDDAFAPVAYLNYGGLALQTKDPKEVKTSAEELLAMETEIDVGSGSLCRRPFRSIRHRLLALASEVPQEVSQRLVSCDSAPPLTTAARLPPSQKAPPGTCPLGGCLFMTQTFTGVAALPSSGDVRRSITKATQSALNRMQRHLGADGFDMNRVVHVQVVVSANVDLSSQECFSALNQPFEAAFDTPEILRQRAGNVPPSRVCVATQWPGEMINLLRSNEQYSNRGKEQEVTPEHENTVIISVSAVVLPPNTETASATVTGMRVRSFSHWAPAVIGPYSQAVRVRVNCLDEDEDDCAGRPGPLCSVFYAGQIGLIPETGSLPEMCVVHPQTGDDQGPYAQQGWLSLRHVHRILEVMDSKSWRHLRYAIVYATSLPALETARAQFHAAVCKQLSCLCDSHVVWALVSGLPKGAAVEWQIASCDSPPLCAVFPDPHLKSTAVSSFDLLLISNCAPLDEASPLRQFLSTNHCAAFPVVRFMDPALVLMGVKISV</sequence>
<dbReference type="FunFam" id="3.40.50.620:FF:000145">
    <property type="entry name" value="ATP-binding domain containing protein"/>
    <property type="match status" value="1"/>
</dbReference>
<evidence type="ECO:0000313" key="15">
    <source>
        <dbReference type="EMBL" id="JAP60259.1"/>
    </source>
</evidence>
<comment type="similarity">
    <text evidence="2">Belongs to the Diphthine--ammonia ligase family.</text>
</comment>
<dbReference type="InterPro" id="IPR030662">
    <property type="entry name" value="DPH6/MJ0570"/>
</dbReference>
<feature type="domain" description="Diphthamide synthase" evidence="13">
    <location>
        <begin position="1"/>
        <end position="222"/>
    </location>
</feature>
<dbReference type="EC" id="6.3.1.14" evidence="3"/>
<dbReference type="PANTHER" id="PTHR12196">
    <property type="entry name" value="DOMAIN OF UNKNOWN FUNCTION 71 DUF71 -CONTAINING PROTEIN"/>
    <property type="match status" value="1"/>
</dbReference>
<evidence type="ECO:0000259" key="13">
    <source>
        <dbReference type="Pfam" id="PF01902"/>
    </source>
</evidence>
<dbReference type="Gene3D" id="3.30.1330.40">
    <property type="entry name" value="RutC-like"/>
    <property type="match status" value="2"/>
</dbReference>
<dbReference type="GO" id="GO:0017183">
    <property type="term" value="P:protein histidyl modification to diphthamide"/>
    <property type="evidence" value="ECO:0007669"/>
    <property type="project" value="UniProtKB-UniPathway"/>
</dbReference>
<evidence type="ECO:0000256" key="12">
    <source>
        <dbReference type="ARBA" id="ARBA00048108"/>
    </source>
</evidence>